<evidence type="ECO:0000256" key="4">
    <source>
        <dbReference type="ARBA" id="ARBA00022679"/>
    </source>
</evidence>
<feature type="binding site" evidence="5">
    <location>
        <position position="166"/>
    </location>
    <ligand>
        <name>dimethylallyl phosphate</name>
        <dbReference type="ChEBI" id="CHEBI:88052"/>
    </ligand>
</feature>
<evidence type="ECO:0000313" key="8">
    <source>
        <dbReference type="Proteomes" id="UP000198878"/>
    </source>
</evidence>
<dbReference type="InterPro" id="IPR036551">
    <property type="entry name" value="Flavin_trans-like"/>
</dbReference>
<dbReference type="STRING" id="218821.SAMN05421837_102891"/>
<keyword evidence="8" id="KW-1185">Reference proteome</keyword>
<protein>
    <recommendedName>
        <fullName evidence="5">Flavin prenyltransferase UbiX</fullName>
        <ecNumber evidence="5">2.5.1.129</ecNumber>
    </recommendedName>
</protein>
<accession>A0A1H5QHI8</accession>
<organism evidence="7 8">
    <name type="scientific">Amycolatopsis pretoriensis</name>
    <dbReference type="NCBI Taxonomy" id="218821"/>
    <lineage>
        <taxon>Bacteria</taxon>
        <taxon>Bacillati</taxon>
        <taxon>Actinomycetota</taxon>
        <taxon>Actinomycetes</taxon>
        <taxon>Pseudonocardiales</taxon>
        <taxon>Pseudonocardiaceae</taxon>
        <taxon>Amycolatopsis</taxon>
    </lineage>
</organism>
<evidence type="ECO:0000313" key="7">
    <source>
        <dbReference type="EMBL" id="SEF24838.1"/>
    </source>
</evidence>
<keyword evidence="2 5" id="KW-0285">Flavoprotein</keyword>
<dbReference type="NCBIfam" id="NF004685">
    <property type="entry name" value="PRK06029.1"/>
    <property type="match status" value="1"/>
</dbReference>
<feature type="binding site" evidence="5">
    <location>
        <position position="136"/>
    </location>
    <ligand>
        <name>FMN</name>
        <dbReference type="ChEBI" id="CHEBI:58210"/>
    </ligand>
</feature>
<proteinExistence type="inferred from homology"/>
<dbReference type="GO" id="GO:0106141">
    <property type="term" value="F:flavin prenyltransferase activity"/>
    <property type="evidence" value="ECO:0007669"/>
    <property type="project" value="UniProtKB-EC"/>
</dbReference>
<comment type="catalytic activity">
    <reaction evidence="5">
        <text>dimethylallyl phosphate + FMNH2 = prenylated FMNH2 + phosphate</text>
        <dbReference type="Rhea" id="RHEA:37743"/>
        <dbReference type="ChEBI" id="CHEBI:43474"/>
        <dbReference type="ChEBI" id="CHEBI:57618"/>
        <dbReference type="ChEBI" id="CHEBI:87467"/>
        <dbReference type="ChEBI" id="CHEBI:88052"/>
        <dbReference type="EC" id="2.5.1.129"/>
    </reaction>
</comment>
<feature type="binding site" evidence="5">
    <location>
        <position position="182"/>
    </location>
    <ligand>
        <name>dimethylallyl phosphate</name>
        <dbReference type="ChEBI" id="CHEBI:88052"/>
    </ligand>
</feature>
<dbReference type="EC" id="2.5.1.129" evidence="5"/>
<evidence type="ECO:0000256" key="2">
    <source>
        <dbReference type="ARBA" id="ARBA00022630"/>
    </source>
</evidence>
<comment type="function">
    <text evidence="5">Flavin prenyltransferase that catalyzes the synthesis of the prenylated FMN cofactor (prenyl-FMN) for 4-hydroxy-3-polyprenylbenzoic acid decarboxylase UbiD. The prenyltransferase is metal-independent and links a dimethylallyl moiety from dimethylallyl monophosphate (DMAP) to the flavin N5 and C6 atoms of FMN.</text>
</comment>
<dbReference type="PROSITE" id="PS51257">
    <property type="entry name" value="PROKAR_LIPOPROTEIN"/>
    <property type="match status" value="1"/>
</dbReference>
<keyword evidence="1 5" id="KW-0637">Prenyltransferase</keyword>
<dbReference type="HAMAP" id="MF_01984">
    <property type="entry name" value="ubiX_pad"/>
    <property type="match status" value="1"/>
</dbReference>
<comment type="similarity">
    <text evidence="5">Belongs to the UbiX/PAD1 family.</text>
</comment>
<dbReference type="EMBL" id="FNUJ01000002">
    <property type="protein sequence ID" value="SEF24838.1"/>
    <property type="molecule type" value="Genomic_DNA"/>
</dbReference>
<dbReference type="SUPFAM" id="SSF52507">
    <property type="entry name" value="Homo-oligomeric flavin-containing Cys decarboxylases, HFCD"/>
    <property type="match status" value="1"/>
</dbReference>
<feature type="binding site" evidence="5">
    <location>
        <position position="50"/>
    </location>
    <ligand>
        <name>FMN</name>
        <dbReference type="ChEBI" id="CHEBI:58210"/>
    </ligand>
</feature>
<reference evidence="8" key="1">
    <citation type="submission" date="2016-10" db="EMBL/GenBank/DDBJ databases">
        <authorList>
            <person name="Varghese N."/>
            <person name="Submissions S."/>
        </authorList>
    </citation>
    <scope>NUCLEOTIDE SEQUENCE [LARGE SCALE GENOMIC DNA]</scope>
    <source>
        <strain evidence="8">DSM 44654</strain>
    </source>
</reference>
<feature type="binding site" evidence="5">
    <location>
        <begin position="101"/>
        <end position="104"/>
    </location>
    <ligand>
        <name>FMN</name>
        <dbReference type="ChEBI" id="CHEBI:58210"/>
    </ligand>
</feature>
<feature type="binding site" evidence="5">
    <location>
        <begin position="23"/>
        <end position="25"/>
    </location>
    <ligand>
        <name>FMN</name>
        <dbReference type="ChEBI" id="CHEBI:58210"/>
    </ligand>
</feature>
<gene>
    <name evidence="5" type="primary">ubiX</name>
    <name evidence="7" type="ORF">SAMN05421837_102891</name>
</gene>
<dbReference type="OrthoDB" id="9781577at2"/>
<dbReference type="Proteomes" id="UP000198878">
    <property type="component" value="Unassembled WGS sequence"/>
</dbReference>
<keyword evidence="4 5" id="KW-0808">Transferase</keyword>
<name>A0A1H5QHI8_9PSEU</name>
<sequence length="212" mass="22354">MGVHNGKAAVVAETRNVVVAITGASGACLGVRVLQLLREQPGIRTHLVLSKAGILTLRHECDLTLADVRALADVTYRPGEIGAAIASGSFPVAAMLVAPCSIKTLSAIATGYTDDLVSRAADVCLKEGRPLLLMVRETPLHLGHLKSMVAVTEAGAIVAPPVPAFYPRPRTVGDLVDYTARRALARVGLWELAPEPWDGELTRADPADLLGR</sequence>
<evidence type="ECO:0000256" key="3">
    <source>
        <dbReference type="ARBA" id="ARBA00022643"/>
    </source>
</evidence>
<dbReference type="Gene3D" id="3.40.50.1950">
    <property type="entry name" value="Flavin prenyltransferase-like"/>
    <property type="match status" value="1"/>
</dbReference>
<feature type="domain" description="Flavoprotein" evidence="6">
    <location>
        <begin position="16"/>
        <end position="178"/>
    </location>
</feature>
<dbReference type="InterPro" id="IPR003382">
    <property type="entry name" value="Flavoprotein"/>
</dbReference>
<comment type="caution">
    <text evidence="5">Lacks conserved residue(s) required for the propagation of feature annotation.</text>
</comment>
<evidence type="ECO:0000256" key="5">
    <source>
        <dbReference type="HAMAP-Rule" id="MF_01984"/>
    </source>
</evidence>
<dbReference type="Pfam" id="PF02441">
    <property type="entry name" value="Flavoprotein"/>
    <property type="match status" value="1"/>
</dbReference>
<keyword evidence="3 5" id="KW-0288">FMN</keyword>
<evidence type="ECO:0000256" key="1">
    <source>
        <dbReference type="ARBA" id="ARBA00022602"/>
    </source>
</evidence>
<dbReference type="NCBIfam" id="TIGR00421">
    <property type="entry name" value="ubiX_pad"/>
    <property type="match status" value="1"/>
</dbReference>
<dbReference type="InterPro" id="IPR004507">
    <property type="entry name" value="UbiX-like"/>
</dbReference>
<evidence type="ECO:0000259" key="6">
    <source>
        <dbReference type="Pfam" id="PF02441"/>
    </source>
</evidence>
<dbReference type="AlphaFoldDB" id="A0A1H5QHI8"/>